<keyword evidence="3" id="KW-1133">Transmembrane helix</keyword>
<evidence type="ECO:0000313" key="6">
    <source>
        <dbReference type="Proteomes" id="UP000013167"/>
    </source>
</evidence>
<reference evidence="5" key="1">
    <citation type="submission" date="2012-05" db="EMBL/GenBank/DDBJ databases">
        <authorList>
            <person name="McIlroy S."/>
        </authorList>
    </citation>
    <scope>NUCLEOTIDE SEQUENCE</scope>
    <source>
        <strain evidence="5">Lp2</strain>
    </source>
</reference>
<comment type="caution">
    <text evidence="5">The sequence shown here is derived from an EMBL/GenBank/DDBJ whole genome shotgun (WGS) entry which is preliminary data.</text>
</comment>
<evidence type="ECO:0000256" key="2">
    <source>
        <dbReference type="ARBA" id="ARBA00022692"/>
    </source>
</evidence>
<evidence type="ECO:0000313" key="5">
    <source>
        <dbReference type="EMBL" id="CCH71005.1"/>
    </source>
</evidence>
<accession>N0E4X8</accession>
<keyword evidence="5" id="KW-0489">Methyltransferase</keyword>
<dbReference type="RefSeq" id="WP_010850841.1">
    <property type="nucleotide sequence ID" value="NZ_HF570956.1"/>
</dbReference>
<sequence length="229" mass="24857">MTDPGRDKRRRIVRLFATRAALPIATALAVPRLRRGWAGLPILELATWMVAEALAENEVANQIAGESTQDRGTRHLMVGSHMIAWWAPLVEGGARSAAPPSRTALAVGTIVTLAGAAMRISAVRTLGKDFTGYVHVKQGQLVCETGLYRHIRHPSYVGLFFLNVGPSISLRAWWSVPVVAACTAAAVTQRVRAEEDHLVGVIGPPYADYLAATPRFIPAPLGRLQNERR</sequence>
<name>N0E4X8_9MICO</name>
<dbReference type="EMBL" id="CAIZ01000146">
    <property type="protein sequence ID" value="CCH71005.1"/>
    <property type="molecule type" value="Genomic_DNA"/>
</dbReference>
<evidence type="ECO:0000256" key="4">
    <source>
        <dbReference type="ARBA" id="ARBA00023136"/>
    </source>
</evidence>
<gene>
    <name evidence="5" type="ORF">BN10_740017</name>
</gene>
<dbReference type="Gene3D" id="1.20.120.1630">
    <property type="match status" value="1"/>
</dbReference>
<keyword evidence="4" id="KW-0472">Membrane</keyword>
<comment type="subcellular location">
    <subcellularLocation>
        <location evidence="1">Membrane</location>
        <topology evidence="1">Multi-pass membrane protein</topology>
    </subcellularLocation>
</comment>
<protein>
    <recommendedName>
        <fullName evidence="7">Isoprenylcysteine carboxyl methyltransferase</fullName>
    </recommendedName>
</protein>
<keyword evidence="2" id="KW-0812">Transmembrane</keyword>
<evidence type="ECO:0000256" key="3">
    <source>
        <dbReference type="ARBA" id="ARBA00022989"/>
    </source>
</evidence>
<dbReference type="HOGENOM" id="CLU_065200_1_3_11"/>
<dbReference type="Proteomes" id="UP000013167">
    <property type="component" value="Unassembled WGS sequence"/>
</dbReference>
<dbReference type="Pfam" id="PF04140">
    <property type="entry name" value="ICMT"/>
    <property type="match status" value="1"/>
</dbReference>
<dbReference type="PANTHER" id="PTHR12714:SF9">
    <property type="entry name" value="PROTEIN-S-ISOPRENYLCYSTEINE O-METHYLTRANSFERASE"/>
    <property type="match status" value="1"/>
</dbReference>
<evidence type="ECO:0000256" key="1">
    <source>
        <dbReference type="ARBA" id="ARBA00004141"/>
    </source>
</evidence>
<organism evidence="5 6">
    <name type="scientific">Phycicoccus elongatus Lp2</name>
    <dbReference type="NCBI Taxonomy" id="1193181"/>
    <lineage>
        <taxon>Bacteria</taxon>
        <taxon>Bacillati</taxon>
        <taxon>Actinomycetota</taxon>
        <taxon>Actinomycetes</taxon>
        <taxon>Micrococcales</taxon>
        <taxon>Intrasporangiaceae</taxon>
        <taxon>Phycicoccus</taxon>
    </lineage>
</organism>
<proteinExistence type="predicted"/>
<dbReference type="InterPro" id="IPR007269">
    <property type="entry name" value="ICMT_MeTrfase"/>
</dbReference>
<keyword evidence="5" id="KW-0808">Transferase</keyword>
<dbReference type="AlphaFoldDB" id="N0E4X8"/>
<dbReference type="STRING" id="1193181.BN10_740017"/>
<dbReference type="GO" id="GO:0032259">
    <property type="term" value="P:methylation"/>
    <property type="evidence" value="ECO:0007669"/>
    <property type="project" value="UniProtKB-KW"/>
</dbReference>
<dbReference type="GO" id="GO:0016020">
    <property type="term" value="C:membrane"/>
    <property type="evidence" value="ECO:0007669"/>
    <property type="project" value="UniProtKB-SubCell"/>
</dbReference>
<dbReference type="PANTHER" id="PTHR12714">
    <property type="entry name" value="PROTEIN-S ISOPRENYLCYSTEINE O-METHYLTRANSFERASE"/>
    <property type="match status" value="1"/>
</dbReference>
<dbReference type="eggNOG" id="COG2020">
    <property type="taxonomic scope" value="Bacteria"/>
</dbReference>
<reference evidence="5" key="2">
    <citation type="journal article" date="2013" name="ISME J.">
        <title>A metabolic model for members of the genus Tetrasphaera involved in enhanced biological phosphorus removal.</title>
        <authorList>
            <person name="Kristiansen R."/>
            <person name="Nguyen H.T.T."/>
            <person name="Saunders A.M."/>
            <person name="Nielsen J.L."/>
            <person name="Wimmer R."/>
            <person name="Le V.Q."/>
            <person name="McIlroy S.J."/>
            <person name="Petrovski S."/>
            <person name="Seviour R.J."/>
            <person name="Calteau A."/>
            <person name="Nielsen K.L."/>
            <person name="Nielsen P.H."/>
        </authorList>
    </citation>
    <scope>NUCLEOTIDE SEQUENCE [LARGE SCALE GENOMIC DNA]</scope>
    <source>
        <strain evidence="5">Lp2</strain>
    </source>
</reference>
<keyword evidence="6" id="KW-1185">Reference proteome</keyword>
<dbReference type="GO" id="GO:0004671">
    <property type="term" value="F:protein C-terminal S-isoprenylcysteine carboxyl O-methyltransferase activity"/>
    <property type="evidence" value="ECO:0007669"/>
    <property type="project" value="InterPro"/>
</dbReference>
<evidence type="ECO:0008006" key="7">
    <source>
        <dbReference type="Google" id="ProtNLM"/>
    </source>
</evidence>